<evidence type="ECO:0000313" key="10">
    <source>
        <dbReference type="Proteomes" id="UP000001822"/>
    </source>
</evidence>
<accession>A0A6N4SRW2</accession>
<dbReference type="EMBL" id="CP000383">
    <property type="protein sequence ID" value="ABG59130.1"/>
    <property type="molecule type" value="Genomic_DNA"/>
</dbReference>
<evidence type="ECO:0000256" key="6">
    <source>
        <dbReference type="ARBA" id="ARBA00023125"/>
    </source>
</evidence>
<proteinExistence type="inferred from homology"/>
<dbReference type="GO" id="GO:0016829">
    <property type="term" value="F:lyase activity"/>
    <property type="evidence" value="ECO:0007669"/>
    <property type="project" value="UniProtKB-KW"/>
</dbReference>
<dbReference type="RefSeq" id="WP_011585247.1">
    <property type="nucleotide sequence ID" value="NC_008255.1"/>
</dbReference>
<evidence type="ECO:0000256" key="2">
    <source>
        <dbReference type="ARBA" id="ARBA00022670"/>
    </source>
</evidence>
<dbReference type="GO" id="GO:0008233">
    <property type="term" value="F:peptidase activity"/>
    <property type="evidence" value="ECO:0007669"/>
    <property type="project" value="UniProtKB-KW"/>
</dbReference>
<evidence type="ECO:0000256" key="1">
    <source>
        <dbReference type="ARBA" id="ARBA00008136"/>
    </source>
</evidence>
<dbReference type="GO" id="GO:0003697">
    <property type="term" value="F:single-stranded DNA binding"/>
    <property type="evidence" value="ECO:0007669"/>
    <property type="project" value="InterPro"/>
</dbReference>
<organism evidence="9 10">
    <name type="scientific">Cytophaga hutchinsonii (strain ATCC 33406 / DSM 1761 / CIP 103989 / NBRC 15051 / NCIMB 9469 / D465)</name>
    <dbReference type="NCBI Taxonomy" id="269798"/>
    <lineage>
        <taxon>Bacteria</taxon>
        <taxon>Pseudomonadati</taxon>
        <taxon>Bacteroidota</taxon>
        <taxon>Cytophagia</taxon>
        <taxon>Cytophagales</taxon>
        <taxon>Cytophagaceae</taxon>
        <taxon>Cytophaga</taxon>
    </lineage>
</organism>
<dbReference type="PANTHER" id="PTHR13604:SF0">
    <property type="entry name" value="ABASIC SITE PROCESSING PROTEIN HMCES"/>
    <property type="match status" value="1"/>
</dbReference>
<evidence type="ECO:0000256" key="7">
    <source>
        <dbReference type="ARBA" id="ARBA00023239"/>
    </source>
</evidence>
<evidence type="ECO:0000256" key="4">
    <source>
        <dbReference type="ARBA" id="ARBA00022801"/>
    </source>
</evidence>
<evidence type="ECO:0000313" key="9">
    <source>
        <dbReference type="EMBL" id="ABG59130.1"/>
    </source>
</evidence>
<name>A0A6N4SRW2_CYTH3</name>
<dbReference type="InterPro" id="IPR036590">
    <property type="entry name" value="SRAP-like"/>
</dbReference>
<protein>
    <recommendedName>
        <fullName evidence="8">Abasic site processing protein</fullName>
        <ecNumber evidence="8">3.4.-.-</ecNumber>
    </recommendedName>
</protein>
<dbReference type="SUPFAM" id="SSF143081">
    <property type="entry name" value="BB1717-like"/>
    <property type="match status" value="1"/>
</dbReference>
<dbReference type="OrthoDB" id="9782620at2"/>
<keyword evidence="2 8" id="KW-0645">Protease</keyword>
<keyword evidence="4 8" id="KW-0378">Hydrolase</keyword>
<comment type="similarity">
    <text evidence="1 8">Belongs to the SOS response-associated peptidase family.</text>
</comment>
<keyword evidence="10" id="KW-1185">Reference proteome</keyword>
<dbReference type="GO" id="GO:0006508">
    <property type="term" value="P:proteolysis"/>
    <property type="evidence" value="ECO:0007669"/>
    <property type="project" value="UniProtKB-KW"/>
</dbReference>
<dbReference type="KEGG" id="chu:CHU_1864"/>
<sequence length="232" mass="26184">MCGRFSIAKSKEEIAKRFNVGAPANFKPRYNVAPLQQLPVITSKKPNEISFMRWGLVPSWSLDASTAANMINARGETITSKIPFKHCVKDQRCLIPADGFYEWKKEGKAKIPFRFTLSNEDLFCFAGLWDSWENQETGDILNTVTIITTEANKLVSDVHERMPVILRKDLERLWISESITDSQISSLLKPYEAQSMASYKAHKSVNAASNDTPECIQPAPKIYPGESFSLFD</sequence>
<dbReference type="Pfam" id="PF02586">
    <property type="entry name" value="SRAP"/>
    <property type="match status" value="1"/>
</dbReference>
<dbReference type="Proteomes" id="UP000001822">
    <property type="component" value="Chromosome"/>
</dbReference>
<evidence type="ECO:0000256" key="8">
    <source>
        <dbReference type="RuleBase" id="RU364100"/>
    </source>
</evidence>
<dbReference type="PANTHER" id="PTHR13604">
    <property type="entry name" value="DC12-RELATED"/>
    <property type="match status" value="1"/>
</dbReference>
<dbReference type="EC" id="3.4.-.-" evidence="8"/>
<keyword evidence="7" id="KW-0456">Lyase</keyword>
<dbReference type="AlphaFoldDB" id="A0A6N4SRW2"/>
<dbReference type="Gene3D" id="3.90.1680.10">
    <property type="entry name" value="SOS response associated peptidase-like"/>
    <property type="match status" value="1"/>
</dbReference>
<keyword evidence="6" id="KW-0238">DNA-binding</keyword>
<keyword evidence="3" id="KW-0227">DNA damage</keyword>
<keyword evidence="5" id="KW-0190">Covalent protein-DNA linkage</keyword>
<evidence type="ECO:0000256" key="5">
    <source>
        <dbReference type="ARBA" id="ARBA00023124"/>
    </source>
</evidence>
<gene>
    <name evidence="9" type="ordered locus">CHU_1864</name>
</gene>
<reference evidence="9 10" key="1">
    <citation type="journal article" date="2007" name="Appl. Environ. Microbiol.">
        <title>Genome sequence of the cellulolytic gliding bacterium Cytophaga hutchinsonii.</title>
        <authorList>
            <person name="Xie G."/>
            <person name="Bruce D.C."/>
            <person name="Challacombe J.F."/>
            <person name="Chertkov O."/>
            <person name="Detter J.C."/>
            <person name="Gilna P."/>
            <person name="Han C.S."/>
            <person name="Lucas S."/>
            <person name="Misra M."/>
            <person name="Myers G.L."/>
            <person name="Richardson P."/>
            <person name="Tapia R."/>
            <person name="Thayer N."/>
            <person name="Thompson L.S."/>
            <person name="Brettin T.S."/>
            <person name="Henrissat B."/>
            <person name="Wilson D.B."/>
            <person name="McBride M.J."/>
        </authorList>
    </citation>
    <scope>NUCLEOTIDE SEQUENCE [LARGE SCALE GENOMIC DNA]</scope>
    <source>
        <strain evidence="10">ATCC 33406 / DSM 1761 / CIP 103989 / NBRC 15051 / NCIMB 9469 / D465</strain>
    </source>
</reference>
<dbReference type="GO" id="GO:0106300">
    <property type="term" value="P:protein-DNA covalent cross-linking repair"/>
    <property type="evidence" value="ECO:0007669"/>
    <property type="project" value="InterPro"/>
</dbReference>
<dbReference type="InterPro" id="IPR003738">
    <property type="entry name" value="SRAP"/>
</dbReference>
<evidence type="ECO:0000256" key="3">
    <source>
        <dbReference type="ARBA" id="ARBA00022763"/>
    </source>
</evidence>